<dbReference type="PROSITE" id="PS50896">
    <property type="entry name" value="LISH"/>
    <property type="match status" value="1"/>
</dbReference>
<proteinExistence type="predicted"/>
<evidence type="ECO:0000256" key="1">
    <source>
        <dbReference type="ARBA" id="ARBA00022737"/>
    </source>
</evidence>
<dbReference type="PANTHER" id="PTHR15526">
    <property type="entry name" value="MUSKELIN"/>
    <property type="match status" value="1"/>
</dbReference>
<keyword evidence="5" id="KW-1185">Reference proteome</keyword>
<dbReference type="OrthoDB" id="10052615at2759"/>
<name>A0A7R9M6V7_9ACAR</name>
<gene>
    <name evidence="4" type="ORF">ONB1V03_LOCUS11219</name>
</gene>
<protein>
    <recommendedName>
        <fullName evidence="3">Muskelin N-terminal domain-containing protein</fullName>
    </recommendedName>
</protein>
<dbReference type="Pfam" id="PF24681">
    <property type="entry name" value="Kelch_KLHDC2_KLHL20_DRC7"/>
    <property type="match status" value="1"/>
</dbReference>
<dbReference type="SUPFAM" id="SSF117281">
    <property type="entry name" value="Kelch motif"/>
    <property type="match status" value="1"/>
</dbReference>
<evidence type="ECO:0000259" key="3">
    <source>
        <dbReference type="Pfam" id="PF06588"/>
    </source>
</evidence>
<organism evidence="4">
    <name type="scientific">Oppiella nova</name>
    <dbReference type="NCBI Taxonomy" id="334625"/>
    <lineage>
        <taxon>Eukaryota</taxon>
        <taxon>Metazoa</taxon>
        <taxon>Ecdysozoa</taxon>
        <taxon>Arthropoda</taxon>
        <taxon>Chelicerata</taxon>
        <taxon>Arachnida</taxon>
        <taxon>Acari</taxon>
        <taxon>Acariformes</taxon>
        <taxon>Sarcoptiformes</taxon>
        <taxon>Oribatida</taxon>
        <taxon>Brachypylina</taxon>
        <taxon>Oppioidea</taxon>
        <taxon>Oppiidae</taxon>
        <taxon>Oppiella</taxon>
    </lineage>
</organism>
<dbReference type="InterPro" id="IPR010565">
    <property type="entry name" value="Muskelin_N"/>
</dbReference>
<evidence type="ECO:0000313" key="5">
    <source>
        <dbReference type="Proteomes" id="UP000728032"/>
    </source>
</evidence>
<accession>A0A7R9M6V7</accession>
<dbReference type="EMBL" id="CAJPVJ010008186">
    <property type="protein sequence ID" value="CAG2171759.1"/>
    <property type="molecule type" value="Genomic_DNA"/>
</dbReference>
<dbReference type="AlphaFoldDB" id="A0A7R9M6V7"/>
<feature type="region of interest" description="Disordered" evidence="2">
    <location>
        <begin position="411"/>
        <end position="447"/>
    </location>
</feature>
<dbReference type="EMBL" id="OC923011">
    <property type="protein sequence ID" value="CAD7654572.1"/>
    <property type="molecule type" value="Genomic_DNA"/>
</dbReference>
<dbReference type="InterPro" id="IPR006594">
    <property type="entry name" value="LisH"/>
</dbReference>
<feature type="non-terminal residue" evidence="4">
    <location>
        <position position="1"/>
    </location>
</feature>
<evidence type="ECO:0000256" key="2">
    <source>
        <dbReference type="SAM" id="MobiDB-lite"/>
    </source>
</evidence>
<sequence>YVKIQPLQGWSWPTKEGRNRNGTHYNFTLWYVELRGIDDCTLVKDCLQWLTEYRQREAIRLCLKHLRQKNCSEAFESLQKRTRIQLEDRLLTRLHELLVIEGAFDPCERLLEEACDRRLFDTYIRRQDYRPIWKQLMPAPGPSGRPGRQPGMRGGHQMCIDPYGQVIYLFGGWDGSQDLADLWSYSITEREWTCISVNTGLEGGPTARSCHKMCLDPIRKRIYTLGRYLDSSIRSVDNLKSDFYVYDIQSNRWSLVCDDTGAVGGPALVFDHQMCIDLEKNTIYVFGGRVLSCLSDERAANCPELPVFSGLYIYEGNSGKWRKLRDDCPAVGVPQSAGSKEIKSRIGHSMLFHQKSRLLYVFAGQRQKEYLSDFFTYNVDTDEIVVINDGHKSEVPSAGFTQRATIDPETNEIHVLSGLNRDKDKDKERDKDADRADRDKGTVGASAGDEETVKNSFWVYDIPDNRWSCIYRNHSSLDTDSDATNNNNTIGTDTETTPTASTAASAVVDAGDTACGEPCQPCPRFAHQLVYDHIHKCHYLFGGNPGRNQSPKLRLDDFWTLEVPLKRLSSEELLRKCRRLVREQSYREIIQRAPQRAIQYLQNQLSQTFDHSVPDESRAFQSLAALMFQCEEDTDSPNPVSMETDPPDDPNYRSRTKVFDTIVEYFPEDMTQPKANLVDLVLI</sequence>
<dbReference type="InterPro" id="IPR052456">
    <property type="entry name" value="CTLH_complex_component"/>
</dbReference>
<dbReference type="GO" id="GO:0005737">
    <property type="term" value="C:cytoplasm"/>
    <property type="evidence" value="ECO:0007669"/>
    <property type="project" value="TreeGrafter"/>
</dbReference>
<feature type="compositionally biased region" description="Basic and acidic residues" evidence="2">
    <location>
        <begin position="420"/>
        <end position="441"/>
    </location>
</feature>
<evidence type="ECO:0000313" key="4">
    <source>
        <dbReference type="EMBL" id="CAD7654572.1"/>
    </source>
</evidence>
<dbReference type="InterPro" id="IPR015915">
    <property type="entry name" value="Kelch-typ_b-propeller"/>
</dbReference>
<reference evidence="4" key="1">
    <citation type="submission" date="2020-11" db="EMBL/GenBank/DDBJ databases">
        <authorList>
            <person name="Tran Van P."/>
        </authorList>
    </citation>
    <scope>NUCLEOTIDE SEQUENCE</scope>
</reference>
<dbReference type="PANTHER" id="PTHR15526:SF5">
    <property type="entry name" value="MUSKELIN"/>
    <property type="match status" value="1"/>
</dbReference>
<dbReference type="Gene3D" id="2.120.10.80">
    <property type="entry name" value="Kelch-type beta propeller"/>
    <property type="match status" value="2"/>
</dbReference>
<feature type="domain" description="Muskelin N-terminal" evidence="3">
    <location>
        <begin position="1"/>
        <end position="88"/>
    </location>
</feature>
<keyword evidence="1" id="KW-0677">Repeat</keyword>
<dbReference type="Pfam" id="PF06588">
    <property type="entry name" value="Muskelin_N"/>
    <property type="match status" value="1"/>
</dbReference>
<dbReference type="Proteomes" id="UP000728032">
    <property type="component" value="Unassembled WGS sequence"/>
</dbReference>